<sequence length="487" mass="51552">MFAFELRRALRSPLLWGAAVLCLALRLVAVWEWLPDQTTDPVSMSGAMLLLAAAALLTAHLAVARDRRPGVPQALAALPGRAAARTSAAAAAVVAAGTGIAVLVMALYLAIRAAMGPSAGTLDPFEALAGILSVPFAAALGAVLARWVRWAVAAPLAVFLVGAFTYLNGNQSGYGDWFLPVVLFHGPDWPGRPSGLHVLYLLAAVALMGALALLRHGRRPARLVAALAAAAVAVPAGAVASARAPGAEVSTLRFPAGQARPERLPAWVRERYLAPRSRHCERHGPLTYCAFPGYEPWIPSWVAAAGPVAEALPPRLRDRLPVVRQWAESWAAYDDHDAASVRTFMVWGRAGTGDDHRAVLAADLIDQVTGLGRANPSARESCDARGQARTLVALWLLGQVVPPTLPQDRQVQIGGSSYAAGPFPLGVRYGSAEVGYARRLLASPTARERVWAHWDTLTDPRSGIGEALPLLGLRPEFAAEPVKGRPC</sequence>
<proteinExistence type="predicted"/>
<evidence type="ECO:0000256" key="1">
    <source>
        <dbReference type="SAM" id="Phobius"/>
    </source>
</evidence>
<feature type="transmembrane region" description="Helical" evidence="1">
    <location>
        <begin position="88"/>
        <end position="115"/>
    </location>
</feature>
<feature type="transmembrane region" description="Helical" evidence="1">
    <location>
        <begin position="127"/>
        <end position="145"/>
    </location>
</feature>
<reference evidence="2 3" key="1">
    <citation type="submission" date="2020-06" db="EMBL/GenBank/DDBJ databases">
        <title>Nonomuraea sp. SMC257, a novel actinomycete isolated from soil.</title>
        <authorList>
            <person name="Chanama M."/>
        </authorList>
    </citation>
    <scope>NUCLEOTIDE SEQUENCE [LARGE SCALE GENOMIC DNA]</scope>
    <source>
        <strain evidence="2 3">SMC257</strain>
    </source>
</reference>
<dbReference type="EMBL" id="JABWGN010000024">
    <property type="protein sequence ID" value="NUW37861.1"/>
    <property type="molecule type" value="Genomic_DNA"/>
</dbReference>
<organism evidence="2 3">
    <name type="scientific">Nonomuraea montanisoli</name>
    <dbReference type="NCBI Taxonomy" id="2741721"/>
    <lineage>
        <taxon>Bacteria</taxon>
        <taxon>Bacillati</taxon>
        <taxon>Actinomycetota</taxon>
        <taxon>Actinomycetes</taxon>
        <taxon>Streptosporangiales</taxon>
        <taxon>Streptosporangiaceae</taxon>
        <taxon>Nonomuraea</taxon>
    </lineage>
</organism>
<feature type="transmembrane region" description="Helical" evidence="1">
    <location>
        <begin position="45"/>
        <end position="63"/>
    </location>
</feature>
<keyword evidence="3" id="KW-1185">Reference proteome</keyword>
<name>A0A7Y6M8R8_9ACTN</name>
<accession>A0A7Y6M8R8</accession>
<keyword evidence="1" id="KW-1133">Transmembrane helix</keyword>
<feature type="transmembrane region" description="Helical" evidence="1">
    <location>
        <begin position="150"/>
        <end position="167"/>
    </location>
</feature>
<dbReference type="Proteomes" id="UP000586042">
    <property type="component" value="Unassembled WGS sequence"/>
</dbReference>
<gene>
    <name evidence="2" type="ORF">HTZ77_41655</name>
</gene>
<evidence type="ECO:0000313" key="3">
    <source>
        <dbReference type="Proteomes" id="UP000586042"/>
    </source>
</evidence>
<comment type="caution">
    <text evidence="2">The sequence shown here is derived from an EMBL/GenBank/DDBJ whole genome shotgun (WGS) entry which is preliminary data.</text>
</comment>
<protein>
    <submittedName>
        <fullName evidence="2">Uncharacterized protein</fullName>
    </submittedName>
</protein>
<keyword evidence="1" id="KW-0472">Membrane</keyword>
<feature type="transmembrane region" description="Helical" evidence="1">
    <location>
        <begin position="221"/>
        <end position="242"/>
    </location>
</feature>
<keyword evidence="1" id="KW-0812">Transmembrane</keyword>
<dbReference type="RefSeq" id="WP_175595312.1">
    <property type="nucleotide sequence ID" value="NZ_JABWGN010000024.1"/>
</dbReference>
<evidence type="ECO:0000313" key="2">
    <source>
        <dbReference type="EMBL" id="NUW37861.1"/>
    </source>
</evidence>
<dbReference type="AlphaFoldDB" id="A0A7Y6M8R8"/>
<feature type="transmembrane region" description="Helical" evidence="1">
    <location>
        <begin position="197"/>
        <end position="214"/>
    </location>
</feature>